<dbReference type="AlphaFoldDB" id="A0A840ISD1"/>
<reference evidence="1 2" key="1">
    <citation type="submission" date="2020-08" db="EMBL/GenBank/DDBJ databases">
        <title>Sequencing the genomes of 1000 actinobacteria strains.</title>
        <authorList>
            <person name="Klenk H.-P."/>
        </authorList>
    </citation>
    <scope>NUCLEOTIDE SEQUENCE [LARGE SCALE GENOMIC DNA]</scope>
    <source>
        <strain evidence="1 2">DSM 45859</strain>
    </source>
</reference>
<sequence>MVMSSDVDGTGLSGVHWLPGGERLVAEARAEMPQKDGLAAAFTALAVLRAAGVAGSDQDEVAITAGTVRDFAPPPPGAVLRQDFRLDVPRDPVHAGTSAPELAGALRTLSGGRLEVAGVSGPWRPDALFDLLLELWDLPRVAVLARLDPAELGAPDTPRRALTDYLATGIPPLWTNRWRPPAPHHVLIAGVRIGAEGTLLSVVDTYREVGAHGVHEQPLEWVTAGLDTVLLVADADHAAFLERTARQA</sequence>
<evidence type="ECO:0000313" key="2">
    <source>
        <dbReference type="Proteomes" id="UP000581769"/>
    </source>
</evidence>
<dbReference type="Pfam" id="PF21819">
    <property type="entry name" value="DUF6885"/>
    <property type="match status" value="1"/>
</dbReference>
<name>A0A840ISD1_9PSEU</name>
<proteinExistence type="predicted"/>
<keyword evidence="2" id="KW-1185">Reference proteome</keyword>
<gene>
    <name evidence="1" type="ORF">BJY18_002285</name>
</gene>
<dbReference type="Proteomes" id="UP000581769">
    <property type="component" value="Unassembled WGS sequence"/>
</dbReference>
<organism evidence="1 2">
    <name type="scientific">Amycolatopsis jiangsuensis</name>
    <dbReference type="NCBI Taxonomy" id="1181879"/>
    <lineage>
        <taxon>Bacteria</taxon>
        <taxon>Bacillati</taxon>
        <taxon>Actinomycetota</taxon>
        <taxon>Actinomycetes</taxon>
        <taxon>Pseudonocardiales</taxon>
        <taxon>Pseudonocardiaceae</taxon>
        <taxon>Amycolatopsis</taxon>
    </lineage>
</organism>
<accession>A0A840ISD1</accession>
<dbReference type="InterPro" id="IPR049252">
    <property type="entry name" value="DUF6885"/>
</dbReference>
<dbReference type="EMBL" id="JACHMG010000001">
    <property type="protein sequence ID" value="MBB4684800.1"/>
    <property type="molecule type" value="Genomic_DNA"/>
</dbReference>
<comment type="caution">
    <text evidence="1">The sequence shown here is derived from an EMBL/GenBank/DDBJ whole genome shotgun (WGS) entry which is preliminary data.</text>
</comment>
<protein>
    <submittedName>
        <fullName evidence="1">Uncharacterized protein</fullName>
    </submittedName>
</protein>
<evidence type="ECO:0000313" key="1">
    <source>
        <dbReference type="EMBL" id="MBB4684800.1"/>
    </source>
</evidence>